<sequence length="132" mass="15175">MLYARLSTPSGRTEKPLWEKQSFPLLPSIPKLEGLLQKGAEALFSHSSGWLLPVHRSVSQRSIFINVTILFLRLQGTWEITNSPPPGTNKTILEKSLFFAQKTHLHERTINLLDIQICYKKNHIWIIISIMK</sequence>
<reference evidence="1" key="1">
    <citation type="submission" date="2021-09" db="EMBL/GenBank/DDBJ databases">
        <authorList>
            <consortium name="AG Swart"/>
            <person name="Singh M."/>
            <person name="Singh A."/>
            <person name="Seah K."/>
            <person name="Emmerich C."/>
        </authorList>
    </citation>
    <scope>NUCLEOTIDE SEQUENCE</scope>
    <source>
        <strain evidence="1">ATCC30299</strain>
    </source>
</reference>
<gene>
    <name evidence="1" type="ORF">BSTOLATCC_MIC42335</name>
</gene>
<keyword evidence="2" id="KW-1185">Reference proteome</keyword>
<comment type="caution">
    <text evidence="1">The sequence shown here is derived from an EMBL/GenBank/DDBJ whole genome shotgun (WGS) entry which is preliminary data.</text>
</comment>
<accession>A0AAU9JQY6</accession>
<dbReference type="Proteomes" id="UP001162131">
    <property type="component" value="Unassembled WGS sequence"/>
</dbReference>
<proteinExistence type="predicted"/>
<protein>
    <submittedName>
        <fullName evidence="1">Uncharacterized protein</fullName>
    </submittedName>
</protein>
<dbReference type="EMBL" id="CAJZBQ010000041">
    <property type="protein sequence ID" value="CAG9326732.1"/>
    <property type="molecule type" value="Genomic_DNA"/>
</dbReference>
<evidence type="ECO:0000313" key="2">
    <source>
        <dbReference type="Proteomes" id="UP001162131"/>
    </source>
</evidence>
<evidence type="ECO:0000313" key="1">
    <source>
        <dbReference type="EMBL" id="CAG9326732.1"/>
    </source>
</evidence>
<name>A0AAU9JQY6_9CILI</name>
<organism evidence="1 2">
    <name type="scientific">Blepharisma stoltei</name>
    <dbReference type="NCBI Taxonomy" id="1481888"/>
    <lineage>
        <taxon>Eukaryota</taxon>
        <taxon>Sar</taxon>
        <taxon>Alveolata</taxon>
        <taxon>Ciliophora</taxon>
        <taxon>Postciliodesmatophora</taxon>
        <taxon>Heterotrichea</taxon>
        <taxon>Heterotrichida</taxon>
        <taxon>Blepharismidae</taxon>
        <taxon>Blepharisma</taxon>
    </lineage>
</organism>
<dbReference type="AlphaFoldDB" id="A0AAU9JQY6"/>